<evidence type="ECO:0000256" key="4">
    <source>
        <dbReference type="ARBA" id="ARBA00011738"/>
    </source>
</evidence>
<name>A0A0G1QVV0_UNCKA</name>
<comment type="catalytic activity">
    <reaction evidence="14">
        <text>guanosine(37) in tRNA + S-adenosyl-L-methionine = N(1)-methylguanosine(37) in tRNA + S-adenosyl-L-homocysteine + H(+)</text>
        <dbReference type="Rhea" id="RHEA:36899"/>
        <dbReference type="Rhea" id="RHEA-COMP:10145"/>
        <dbReference type="Rhea" id="RHEA-COMP:10147"/>
        <dbReference type="ChEBI" id="CHEBI:15378"/>
        <dbReference type="ChEBI" id="CHEBI:57856"/>
        <dbReference type="ChEBI" id="CHEBI:59789"/>
        <dbReference type="ChEBI" id="CHEBI:73542"/>
        <dbReference type="ChEBI" id="CHEBI:74269"/>
        <dbReference type="EC" id="2.1.1.228"/>
    </reaction>
</comment>
<organism evidence="16 17">
    <name type="scientific">candidate division WWE3 bacterium GW2011_GWA2_46_9</name>
    <dbReference type="NCBI Taxonomy" id="1619111"/>
    <lineage>
        <taxon>Bacteria</taxon>
        <taxon>Katanobacteria</taxon>
    </lineage>
</organism>
<dbReference type="GO" id="GO:0005829">
    <property type="term" value="C:cytosol"/>
    <property type="evidence" value="ECO:0007669"/>
    <property type="project" value="TreeGrafter"/>
</dbReference>
<proteinExistence type="inferred from homology"/>
<dbReference type="InterPro" id="IPR029028">
    <property type="entry name" value="Alpha/beta_knot_MTases"/>
</dbReference>
<dbReference type="InterPro" id="IPR002649">
    <property type="entry name" value="tRNA_m1G_MeTrfase_TrmD"/>
</dbReference>
<evidence type="ECO:0000259" key="15">
    <source>
        <dbReference type="Pfam" id="PF01746"/>
    </source>
</evidence>
<evidence type="ECO:0000313" key="16">
    <source>
        <dbReference type="EMBL" id="KKU49081.1"/>
    </source>
</evidence>
<dbReference type="PANTHER" id="PTHR46417">
    <property type="entry name" value="TRNA (GUANINE-N(1)-)-METHYLTRANSFERASE"/>
    <property type="match status" value="1"/>
</dbReference>
<evidence type="ECO:0000256" key="2">
    <source>
        <dbReference type="ARBA" id="ARBA00004496"/>
    </source>
</evidence>
<keyword evidence="10" id="KW-0949">S-adenosyl-L-methionine</keyword>
<sequence length="108" mass="12045">MCGRYEGIDQRVIDNFSNDTLSIGDYVLSGGELPALVVLESIARLLPGVLEKPDAPLKESFSAEGEIEYPQYTRPENFMGHKVPQVLLSGNHKKTEEWRRKNTTALPA</sequence>
<comment type="similarity">
    <text evidence="3">Belongs to the RNA methyltransferase TrmD family.</text>
</comment>
<evidence type="ECO:0000256" key="5">
    <source>
        <dbReference type="ARBA" id="ARBA00012807"/>
    </source>
</evidence>
<dbReference type="InterPro" id="IPR029026">
    <property type="entry name" value="tRNA_m1G_MTases_N"/>
</dbReference>
<evidence type="ECO:0000256" key="9">
    <source>
        <dbReference type="ARBA" id="ARBA00022679"/>
    </source>
</evidence>
<dbReference type="EMBL" id="LCNE01000006">
    <property type="protein sequence ID" value="KKU49081.1"/>
    <property type="molecule type" value="Genomic_DNA"/>
</dbReference>
<comment type="subunit">
    <text evidence="4">Homodimer.</text>
</comment>
<reference evidence="16 17" key="1">
    <citation type="journal article" date="2015" name="Nature">
        <title>rRNA introns, odd ribosomes, and small enigmatic genomes across a large radiation of phyla.</title>
        <authorList>
            <person name="Brown C.T."/>
            <person name="Hug L.A."/>
            <person name="Thomas B.C."/>
            <person name="Sharon I."/>
            <person name="Castelle C.J."/>
            <person name="Singh A."/>
            <person name="Wilkins M.J."/>
            <person name="Williams K.H."/>
            <person name="Banfield J.F."/>
        </authorList>
    </citation>
    <scope>NUCLEOTIDE SEQUENCE [LARGE SCALE GENOMIC DNA]</scope>
</reference>
<accession>A0A0G1QVV0</accession>
<dbReference type="GO" id="GO:0002939">
    <property type="term" value="P:tRNA N1-guanine methylation"/>
    <property type="evidence" value="ECO:0007669"/>
    <property type="project" value="TreeGrafter"/>
</dbReference>
<evidence type="ECO:0000256" key="3">
    <source>
        <dbReference type="ARBA" id="ARBA00007630"/>
    </source>
</evidence>
<protein>
    <recommendedName>
        <fullName evidence="6">tRNA (guanine-N(1)-)-methyltransferase</fullName>
        <ecNumber evidence="5">2.1.1.228</ecNumber>
    </recommendedName>
    <alternativeName>
        <fullName evidence="12">M1G-methyltransferase</fullName>
    </alternativeName>
    <alternativeName>
        <fullName evidence="13">tRNA [GM37] methyltransferase</fullName>
    </alternativeName>
</protein>
<dbReference type="PANTHER" id="PTHR46417:SF1">
    <property type="entry name" value="TRNA (GUANINE-N(1)-)-METHYLTRANSFERASE"/>
    <property type="match status" value="1"/>
</dbReference>
<evidence type="ECO:0000256" key="8">
    <source>
        <dbReference type="ARBA" id="ARBA00022603"/>
    </source>
</evidence>
<evidence type="ECO:0000256" key="1">
    <source>
        <dbReference type="ARBA" id="ARBA00002634"/>
    </source>
</evidence>
<gene>
    <name evidence="16" type="ORF">UX69_C0006G0009</name>
</gene>
<dbReference type="Pfam" id="PF01746">
    <property type="entry name" value="tRNA_m1G_MT"/>
    <property type="match status" value="1"/>
</dbReference>
<comment type="subcellular location">
    <subcellularLocation>
        <location evidence="2">Cytoplasm</location>
    </subcellularLocation>
</comment>
<comment type="caution">
    <text evidence="16">The sequence shown here is derived from an EMBL/GenBank/DDBJ whole genome shotgun (WGS) entry which is preliminary data.</text>
</comment>
<evidence type="ECO:0000256" key="6">
    <source>
        <dbReference type="ARBA" id="ARBA00014679"/>
    </source>
</evidence>
<feature type="domain" description="tRNA methyltransferase TRMD/TRM10-type" evidence="15">
    <location>
        <begin position="1"/>
        <end position="103"/>
    </location>
</feature>
<dbReference type="SUPFAM" id="SSF75217">
    <property type="entry name" value="alpha/beta knot"/>
    <property type="match status" value="1"/>
</dbReference>
<keyword evidence="9 16" id="KW-0808">Transferase</keyword>
<comment type="function">
    <text evidence="1">Specifically methylates guanosine-37 in various tRNAs.</text>
</comment>
<evidence type="ECO:0000256" key="7">
    <source>
        <dbReference type="ARBA" id="ARBA00022490"/>
    </source>
</evidence>
<evidence type="ECO:0000256" key="13">
    <source>
        <dbReference type="ARBA" id="ARBA00033392"/>
    </source>
</evidence>
<keyword evidence="8 16" id="KW-0489">Methyltransferase</keyword>
<dbReference type="AlphaFoldDB" id="A0A0G1QVV0"/>
<dbReference type="Gene3D" id="1.10.1270.20">
    <property type="entry name" value="tRNA(m1g37)methyltransferase, domain 2"/>
    <property type="match status" value="1"/>
</dbReference>
<evidence type="ECO:0000256" key="12">
    <source>
        <dbReference type="ARBA" id="ARBA00029736"/>
    </source>
</evidence>
<keyword evidence="11" id="KW-0819">tRNA processing</keyword>
<dbReference type="EC" id="2.1.1.228" evidence="5"/>
<dbReference type="PATRIC" id="fig|1619111.3.peg.135"/>
<dbReference type="InterPro" id="IPR023148">
    <property type="entry name" value="tRNA_m1G_MeTrfase_C_sf"/>
</dbReference>
<dbReference type="Gene3D" id="3.40.1280.10">
    <property type="match status" value="1"/>
</dbReference>
<dbReference type="InterPro" id="IPR016009">
    <property type="entry name" value="tRNA_MeTrfase_TRMD/TRM10"/>
</dbReference>
<dbReference type="GO" id="GO:0052906">
    <property type="term" value="F:tRNA (guanine(37)-N1)-methyltransferase activity"/>
    <property type="evidence" value="ECO:0007669"/>
    <property type="project" value="UniProtKB-EC"/>
</dbReference>
<evidence type="ECO:0000256" key="10">
    <source>
        <dbReference type="ARBA" id="ARBA00022691"/>
    </source>
</evidence>
<evidence type="ECO:0000313" key="17">
    <source>
        <dbReference type="Proteomes" id="UP000033946"/>
    </source>
</evidence>
<evidence type="ECO:0000256" key="14">
    <source>
        <dbReference type="ARBA" id="ARBA00047783"/>
    </source>
</evidence>
<evidence type="ECO:0000256" key="11">
    <source>
        <dbReference type="ARBA" id="ARBA00022694"/>
    </source>
</evidence>
<dbReference type="Proteomes" id="UP000033946">
    <property type="component" value="Unassembled WGS sequence"/>
</dbReference>
<keyword evidence="7" id="KW-0963">Cytoplasm</keyword>